<dbReference type="PIRSF" id="PIRSF010372">
    <property type="entry name" value="PaiB"/>
    <property type="match status" value="1"/>
</dbReference>
<reference evidence="1" key="1">
    <citation type="submission" date="2023-07" db="EMBL/GenBank/DDBJ databases">
        <title>The genome sequence of Rhodocytophaga aerolata KACC 12507.</title>
        <authorList>
            <person name="Zhang X."/>
        </authorList>
    </citation>
    <scope>NUCLEOTIDE SEQUENCE</scope>
    <source>
        <strain evidence="1">KACC 12507</strain>
    </source>
</reference>
<dbReference type="InterPro" id="IPR007396">
    <property type="entry name" value="TR_PAI2-type"/>
</dbReference>
<accession>A0ABT8RD26</accession>
<dbReference type="EMBL" id="JAUKPO010000024">
    <property type="protein sequence ID" value="MDO1450006.1"/>
    <property type="molecule type" value="Genomic_DNA"/>
</dbReference>
<dbReference type="RefSeq" id="WP_302040807.1">
    <property type="nucleotide sequence ID" value="NZ_JAUKPO010000024.1"/>
</dbReference>
<dbReference type="Gene3D" id="2.30.110.10">
    <property type="entry name" value="Electron Transport, Fmn-binding Protein, Chain A"/>
    <property type="match status" value="1"/>
</dbReference>
<dbReference type="SUPFAM" id="SSF50475">
    <property type="entry name" value="FMN-binding split barrel"/>
    <property type="match status" value="1"/>
</dbReference>
<dbReference type="PANTHER" id="PTHR35802:SF1">
    <property type="entry name" value="PROTEASE SYNTHASE AND SPORULATION PROTEIN PAI 2"/>
    <property type="match status" value="1"/>
</dbReference>
<gene>
    <name evidence="1" type="ORF">Q0590_27245</name>
</gene>
<protein>
    <submittedName>
        <fullName evidence="1">FMN-binding negative transcriptional regulator</fullName>
    </submittedName>
</protein>
<evidence type="ECO:0000313" key="1">
    <source>
        <dbReference type="EMBL" id="MDO1450006.1"/>
    </source>
</evidence>
<dbReference type="PANTHER" id="PTHR35802">
    <property type="entry name" value="PROTEASE SYNTHASE AND SPORULATION PROTEIN PAI 2"/>
    <property type="match status" value="1"/>
</dbReference>
<evidence type="ECO:0000313" key="2">
    <source>
        <dbReference type="Proteomes" id="UP001168528"/>
    </source>
</evidence>
<dbReference type="InterPro" id="IPR012349">
    <property type="entry name" value="Split_barrel_FMN-bd"/>
</dbReference>
<name>A0ABT8RD26_9BACT</name>
<proteinExistence type="predicted"/>
<keyword evidence="2" id="KW-1185">Reference proteome</keyword>
<comment type="caution">
    <text evidence="1">The sequence shown here is derived from an EMBL/GenBank/DDBJ whole genome shotgun (WGS) entry which is preliminary data.</text>
</comment>
<sequence>MYINKSNKETDPQKILDFIRAHSFGTLVTAQQGIPQASHLPFSLESMGENTWELTAHMAKANFQWKHLQADTEVLVIFQSPAAYISPRWYDHMNVPTLNYMAVHVYGKPKIIEEEQELYQMLKKQIESYEGKHTDEYNITSLSPSFYKQEVKALVGIKIAITRMEANFKLSQNRDEKNYRNIIQELEKLPDASAQAIAAHMKELYASQGYRK</sequence>
<dbReference type="Proteomes" id="UP001168528">
    <property type="component" value="Unassembled WGS sequence"/>
</dbReference>
<dbReference type="Pfam" id="PF04299">
    <property type="entry name" value="FMN_bind_2"/>
    <property type="match status" value="1"/>
</dbReference>
<organism evidence="1 2">
    <name type="scientific">Rhodocytophaga aerolata</name>
    <dbReference type="NCBI Taxonomy" id="455078"/>
    <lineage>
        <taxon>Bacteria</taxon>
        <taxon>Pseudomonadati</taxon>
        <taxon>Bacteroidota</taxon>
        <taxon>Cytophagia</taxon>
        <taxon>Cytophagales</taxon>
        <taxon>Rhodocytophagaceae</taxon>
        <taxon>Rhodocytophaga</taxon>
    </lineage>
</organism>